<protein>
    <submittedName>
        <fullName evidence="4">Tubby-like F-box protein 3</fullName>
    </submittedName>
</protein>
<dbReference type="InterPro" id="IPR000007">
    <property type="entry name" value="Tubby_C"/>
</dbReference>
<dbReference type="Gene3D" id="3.20.90.10">
    <property type="entry name" value="Tubby Protein, Chain A"/>
    <property type="match status" value="1"/>
</dbReference>
<evidence type="ECO:0000256" key="1">
    <source>
        <dbReference type="ARBA" id="ARBA00007129"/>
    </source>
</evidence>
<sequence>MEGDAASIWKGFLVKLGSYGLCLRSYRSVVPDESDSAAVADVVAADPNKGRCWANLPPELLRSVLRRIEVSESTWPSRKHVVACAGVCRNWRAITKEIVKTPVVSGKLTFPISLKQPGPRGFLFQCFIKRNRTTKTYHLYLNLTQALNDTGKFLLVARKCKHPTCTNYIISLNAVDISKGSSSYIGKLR</sequence>
<evidence type="ECO:0000259" key="3">
    <source>
        <dbReference type="Pfam" id="PF12937"/>
    </source>
</evidence>
<dbReference type="EMBL" id="GDJX01011124">
    <property type="protein sequence ID" value="JAT56812.1"/>
    <property type="molecule type" value="Transcribed_RNA"/>
</dbReference>
<dbReference type="SUPFAM" id="SSF81383">
    <property type="entry name" value="F-box domain"/>
    <property type="match status" value="1"/>
</dbReference>
<evidence type="ECO:0000259" key="2">
    <source>
        <dbReference type="Pfam" id="PF01167"/>
    </source>
</evidence>
<dbReference type="AlphaFoldDB" id="A0A1D1YQB1"/>
<dbReference type="PANTHER" id="PTHR16517:SF158">
    <property type="entry name" value="TUBBY-LIKE F-BOX PROTEIN 9"/>
    <property type="match status" value="1"/>
</dbReference>
<feature type="domain" description="Tubby C-terminal" evidence="2">
    <location>
        <begin position="114"/>
        <end position="189"/>
    </location>
</feature>
<dbReference type="PRINTS" id="PR01573">
    <property type="entry name" value="SUPERTUBBY"/>
</dbReference>
<proteinExistence type="inferred from homology"/>
<organism evidence="4">
    <name type="scientific">Anthurium amnicola</name>
    <dbReference type="NCBI Taxonomy" id="1678845"/>
    <lineage>
        <taxon>Eukaryota</taxon>
        <taxon>Viridiplantae</taxon>
        <taxon>Streptophyta</taxon>
        <taxon>Embryophyta</taxon>
        <taxon>Tracheophyta</taxon>
        <taxon>Spermatophyta</taxon>
        <taxon>Magnoliopsida</taxon>
        <taxon>Liliopsida</taxon>
        <taxon>Araceae</taxon>
        <taxon>Pothoideae</taxon>
        <taxon>Potheae</taxon>
        <taxon>Anthurium</taxon>
    </lineage>
</organism>
<evidence type="ECO:0000313" key="4">
    <source>
        <dbReference type="EMBL" id="JAT56812.1"/>
    </source>
</evidence>
<dbReference type="Pfam" id="PF01167">
    <property type="entry name" value="Tub"/>
    <property type="match status" value="1"/>
</dbReference>
<reference evidence="4" key="1">
    <citation type="submission" date="2015-07" db="EMBL/GenBank/DDBJ databases">
        <title>Transcriptome Assembly of Anthurium amnicola.</title>
        <authorList>
            <person name="Suzuki J."/>
        </authorList>
    </citation>
    <scope>NUCLEOTIDE SEQUENCE</scope>
</reference>
<dbReference type="InterPro" id="IPR025659">
    <property type="entry name" value="Tubby-like_C"/>
</dbReference>
<gene>
    <name evidence="4" type="primary">TULP3_5</name>
    <name evidence="4" type="ORF">g.37397</name>
</gene>
<dbReference type="CDD" id="cd22153">
    <property type="entry name" value="F-box_AtTLP-like"/>
    <property type="match status" value="1"/>
</dbReference>
<dbReference type="InterPro" id="IPR001810">
    <property type="entry name" value="F-box_dom"/>
</dbReference>
<name>A0A1D1YQB1_9ARAE</name>
<dbReference type="InterPro" id="IPR036047">
    <property type="entry name" value="F-box-like_dom_sf"/>
</dbReference>
<accession>A0A1D1YQB1</accession>
<dbReference type="Gene3D" id="1.20.1280.50">
    <property type="match status" value="1"/>
</dbReference>
<dbReference type="Pfam" id="PF12937">
    <property type="entry name" value="F-box-like"/>
    <property type="match status" value="1"/>
</dbReference>
<dbReference type="SUPFAM" id="SSF54518">
    <property type="entry name" value="Tubby C-terminal domain-like"/>
    <property type="match status" value="1"/>
</dbReference>
<feature type="domain" description="F-box" evidence="3">
    <location>
        <begin position="53"/>
        <end position="96"/>
    </location>
</feature>
<dbReference type="PANTHER" id="PTHR16517">
    <property type="entry name" value="TUBBY-RELATED"/>
    <property type="match status" value="1"/>
</dbReference>
<comment type="similarity">
    <text evidence="1">Belongs to the TUB family.</text>
</comment>